<feature type="compositionally biased region" description="Basic and acidic residues" evidence="5">
    <location>
        <begin position="131"/>
        <end position="148"/>
    </location>
</feature>
<comment type="subcellular location">
    <subcellularLocation>
        <location evidence="1">Secreted</location>
    </subcellularLocation>
</comment>
<proteinExistence type="predicted"/>
<dbReference type="Proteomes" id="UP000034883">
    <property type="component" value="Chromosome"/>
</dbReference>
<organism evidence="6 7">
    <name type="scientific">Sandaracinus amylolyticus</name>
    <dbReference type="NCBI Taxonomy" id="927083"/>
    <lineage>
        <taxon>Bacteria</taxon>
        <taxon>Pseudomonadati</taxon>
        <taxon>Myxococcota</taxon>
        <taxon>Polyangia</taxon>
        <taxon>Polyangiales</taxon>
        <taxon>Sandaracinaceae</taxon>
        <taxon>Sandaracinus</taxon>
    </lineage>
</organism>
<feature type="compositionally biased region" description="Acidic residues" evidence="5">
    <location>
        <begin position="119"/>
        <end position="130"/>
    </location>
</feature>
<keyword evidence="3" id="KW-0732">Signal</keyword>
<dbReference type="EMBL" id="CP011125">
    <property type="protein sequence ID" value="AKF10988.1"/>
    <property type="molecule type" value="Genomic_DNA"/>
</dbReference>
<dbReference type="InterPro" id="IPR059100">
    <property type="entry name" value="TSP3_bac"/>
</dbReference>
<dbReference type="InterPro" id="IPR028974">
    <property type="entry name" value="TSP_type-3_rpt"/>
</dbReference>
<keyword evidence="2" id="KW-0964">Secreted</keyword>
<name>A0A0F6YP18_9BACT</name>
<dbReference type="Gene3D" id="3.40.50.410">
    <property type="entry name" value="von Willebrand factor, type A domain"/>
    <property type="match status" value="2"/>
</dbReference>
<dbReference type="SUPFAM" id="SSF53300">
    <property type="entry name" value="vWA-like"/>
    <property type="match status" value="1"/>
</dbReference>
<feature type="compositionally biased region" description="Low complexity" evidence="5">
    <location>
        <begin position="78"/>
        <end position="103"/>
    </location>
</feature>
<gene>
    <name evidence="6" type="ORF">DB32_008137</name>
</gene>
<evidence type="ECO:0000313" key="7">
    <source>
        <dbReference type="Proteomes" id="UP000034883"/>
    </source>
</evidence>
<keyword evidence="7" id="KW-1185">Reference proteome</keyword>
<feature type="compositionally biased region" description="Basic and acidic residues" evidence="5">
    <location>
        <begin position="167"/>
        <end position="178"/>
    </location>
</feature>
<dbReference type="STRING" id="927083.DB32_008137"/>
<evidence type="ECO:0000256" key="5">
    <source>
        <dbReference type="SAM" id="MobiDB-lite"/>
    </source>
</evidence>
<dbReference type="AlphaFoldDB" id="A0A0F6YP18"/>
<dbReference type="KEGG" id="samy:DB32_008137"/>
<evidence type="ECO:0000256" key="3">
    <source>
        <dbReference type="ARBA" id="ARBA00022729"/>
    </source>
</evidence>
<protein>
    <submittedName>
        <fullName evidence="6">Cell surface calcium-binding acidic-repeat protein</fullName>
    </submittedName>
</protein>
<sequence>MFTAEHESTYPRRSGVLQTRAAEGCMGLRLLPLEGRGVPFVALAALCLATACDDPTPSRPTRDSGPGVVDAGGGTDAGTGDDAGAPTGPCAGPDADGDGIPDAFEGSADSDGDTTPNAMDDDSDGDGAPDSEERRDACPPRDTDRDTVPDFLDADSDNDGLTDAEERELGTDATRVDSDGDGVSDLGEVRGSGTSPTDATSTIPEGDFFVVLPYEGDHEMRPLRFGTAIARADVYFLIDTTGSMQTAIDDVNSSLMRIATEVARLVPDAQFGVGHYDDFPVEPYGNTSEAEPIYYVDSFGDPIACASNGTCRALASGTSVCDTRINRCVEPCTSSAFCGALSTGSTCPGTAPRYCSVALPRDDAPYTHDVDITGDLARVNAALALRVNGGFDIPESGTEAIYLTATGMGLSYPNDRTGTSTIAAKTCAPVAGETDARRGYPCFRPGALPIVVTVTDAPFHNGTTTSTSWSVPYAGPVASAAHTFAQAVTALNDLGARAIGVNVGTGTGGTAAGADLRALAMQTGTVSSAGAPLVYTGAASTTANQIIEGIRSVVSGTPQDVSTRTTNVAGNPDEFDATTFIESIVPLEGYGPGGVSGAMPGVTYSSRDTTTFYGVIPGTEVEFTVDFWNDVRPPAETAQIFRARIIVVGNGVADLDEREVYIVVPPEGGDIVLE</sequence>
<feature type="compositionally biased region" description="Acidic residues" evidence="5">
    <location>
        <begin position="152"/>
        <end position="166"/>
    </location>
</feature>
<feature type="compositionally biased region" description="Polar residues" evidence="5">
    <location>
        <begin position="192"/>
        <end position="203"/>
    </location>
</feature>
<dbReference type="Pfam" id="PF18884">
    <property type="entry name" value="TSP3_bac"/>
    <property type="match status" value="2"/>
</dbReference>
<evidence type="ECO:0000256" key="2">
    <source>
        <dbReference type="ARBA" id="ARBA00022525"/>
    </source>
</evidence>
<dbReference type="SUPFAM" id="SSF103647">
    <property type="entry name" value="TSP type-3 repeat"/>
    <property type="match status" value="1"/>
</dbReference>
<keyword evidence="4" id="KW-0106">Calcium</keyword>
<evidence type="ECO:0000256" key="1">
    <source>
        <dbReference type="ARBA" id="ARBA00004613"/>
    </source>
</evidence>
<dbReference type="InterPro" id="IPR036465">
    <property type="entry name" value="vWFA_dom_sf"/>
</dbReference>
<dbReference type="GO" id="GO:0005509">
    <property type="term" value="F:calcium ion binding"/>
    <property type="evidence" value="ECO:0007669"/>
    <property type="project" value="InterPro"/>
</dbReference>
<accession>A0A0F6YP18</accession>
<feature type="region of interest" description="Disordered" evidence="5">
    <location>
        <begin position="51"/>
        <end position="203"/>
    </location>
</feature>
<evidence type="ECO:0000256" key="4">
    <source>
        <dbReference type="ARBA" id="ARBA00022837"/>
    </source>
</evidence>
<reference evidence="6 7" key="1">
    <citation type="submission" date="2015-03" db="EMBL/GenBank/DDBJ databases">
        <title>Genome assembly of Sandaracinus amylolyticus DSM 53668.</title>
        <authorList>
            <person name="Sharma G."/>
            <person name="Subramanian S."/>
        </authorList>
    </citation>
    <scope>NUCLEOTIDE SEQUENCE [LARGE SCALE GENOMIC DNA]</scope>
    <source>
        <strain evidence="6 7">DSM 53668</strain>
    </source>
</reference>
<evidence type="ECO:0000313" key="6">
    <source>
        <dbReference type="EMBL" id="AKF10988.1"/>
    </source>
</evidence>